<dbReference type="Gene3D" id="1.10.357.10">
    <property type="entry name" value="Tetracycline Repressor, domain 2"/>
    <property type="match status" value="1"/>
</dbReference>
<dbReference type="GO" id="GO:0000976">
    <property type="term" value="F:transcription cis-regulatory region binding"/>
    <property type="evidence" value="ECO:0007669"/>
    <property type="project" value="TreeGrafter"/>
</dbReference>
<comment type="caution">
    <text evidence="6">The sequence shown here is derived from an EMBL/GenBank/DDBJ whole genome shotgun (WGS) entry which is preliminary data.</text>
</comment>
<dbReference type="PROSITE" id="PS50977">
    <property type="entry name" value="HTH_TETR_2"/>
    <property type="match status" value="1"/>
</dbReference>
<evidence type="ECO:0000256" key="4">
    <source>
        <dbReference type="PROSITE-ProRule" id="PRU00335"/>
    </source>
</evidence>
<dbReference type="InterPro" id="IPR009057">
    <property type="entry name" value="Homeodomain-like_sf"/>
</dbReference>
<feature type="domain" description="HTH tetR-type" evidence="5">
    <location>
        <begin position="12"/>
        <end position="71"/>
    </location>
</feature>
<dbReference type="InterPro" id="IPR050109">
    <property type="entry name" value="HTH-type_TetR-like_transc_reg"/>
</dbReference>
<evidence type="ECO:0000256" key="1">
    <source>
        <dbReference type="ARBA" id="ARBA00023015"/>
    </source>
</evidence>
<feature type="DNA-binding region" description="H-T-H motif" evidence="4">
    <location>
        <begin position="34"/>
        <end position="53"/>
    </location>
</feature>
<dbReference type="Pfam" id="PF21597">
    <property type="entry name" value="TetR_C_43"/>
    <property type="match status" value="1"/>
</dbReference>
<gene>
    <name evidence="6" type="ORF">GCM10012284_13650</name>
</gene>
<evidence type="ECO:0000256" key="2">
    <source>
        <dbReference type="ARBA" id="ARBA00023125"/>
    </source>
</evidence>
<keyword evidence="7" id="KW-1185">Reference proteome</keyword>
<proteinExistence type="predicted"/>
<evidence type="ECO:0000313" key="7">
    <source>
        <dbReference type="Proteomes" id="UP000656042"/>
    </source>
</evidence>
<reference evidence="6" key="1">
    <citation type="journal article" date="2014" name="Int. J. Syst. Evol. Microbiol.">
        <title>Complete genome sequence of Corynebacterium casei LMG S-19264T (=DSM 44701T), isolated from a smear-ripened cheese.</title>
        <authorList>
            <consortium name="US DOE Joint Genome Institute (JGI-PGF)"/>
            <person name="Walter F."/>
            <person name="Albersmeier A."/>
            <person name="Kalinowski J."/>
            <person name="Ruckert C."/>
        </authorList>
    </citation>
    <scope>NUCLEOTIDE SEQUENCE</scope>
    <source>
        <strain evidence="6">CGMCC 4.7299</strain>
    </source>
</reference>
<dbReference type="InterPro" id="IPR036271">
    <property type="entry name" value="Tet_transcr_reg_TetR-rel_C_sf"/>
</dbReference>
<dbReference type="SUPFAM" id="SSF48498">
    <property type="entry name" value="Tetracyclin repressor-like, C-terminal domain"/>
    <property type="match status" value="1"/>
</dbReference>
<dbReference type="Pfam" id="PF00440">
    <property type="entry name" value="TetR_N"/>
    <property type="match status" value="1"/>
</dbReference>
<dbReference type="AlphaFoldDB" id="A0A8J3BY46"/>
<dbReference type="Proteomes" id="UP000656042">
    <property type="component" value="Unassembled WGS sequence"/>
</dbReference>
<dbReference type="PRINTS" id="PR00455">
    <property type="entry name" value="HTHTETR"/>
</dbReference>
<protein>
    <submittedName>
        <fullName evidence="6">TetR family transcriptional regulator</fullName>
    </submittedName>
</protein>
<evidence type="ECO:0000313" key="6">
    <source>
        <dbReference type="EMBL" id="GGK80958.1"/>
    </source>
</evidence>
<dbReference type="InterPro" id="IPR049445">
    <property type="entry name" value="TetR_SbtR-like_C"/>
</dbReference>
<keyword evidence="3" id="KW-0804">Transcription</keyword>
<dbReference type="PANTHER" id="PTHR30055">
    <property type="entry name" value="HTH-TYPE TRANSCRIPTIONAL REGULATOR RUTR"/>
    <property type="match status" value="1"/>
</dbReference>
<dbReference type="RefSeq" id="WP_189078222.1">
    <property type="nucleotide sequence ID" value="NZ_BMMX01000003.1"/>
</dbReference>
<dbReference type="SUPFAM" id="SSF46689">
    <property type="entry name" value="Homeodomain-like"/>
    <property type="match status" value="1"/>
</dbReference>
<evidence type="ECO:0000256" key="3">
    <source>
        <dbReference type="ARBA" id="ARBA00023163"/>
    </source>
</evidence>
<dbReference type="GO" id="GO:0003700">
    <property type="term" value="F:DNA-binding transcription factor activity"/>
    <property type="evidence" value="ECO:0007669"/>
    <property type="project" value="TreeGrafter"/>
</dbReference>
<accession>A0A8J3BY46</accession>
<reference evidence="6" key="2">
    <citation type="submission" date="2020-09" db="EMBL/GenBank/DDBJ databases">
        <authorList>
            <person name="Sun Q."/>
            <person name="Zhou Y."/>
        </authorList>
    </citation>
    <scope>NUCLEOTIDE SEQUENCE</scope>
    <source>
        <strain evidence="6">CGMCC 4.7299</strain>
    </source>
</reference>
<dbReference type="EMBL" id="BMMX01000003">
    <property type="protein sequence ID" value="GGK80958.1"/>
    <property type="molecule type" value="Genomic_DNA"/>
</dbReference>
<dbReference type="PANTHER" id="PTHR30055:SF234">
    <property type="entry name" value="HTH-TYPE TRANSCRIPTIONAL REGULATOR BETI"/>
    <property type="match status" value="1"/>
</dbReference>
<keyword evidence="1" id="KW-0805">Transcription regulation</keyword>
<organism evidence="6 7">
    <name type="scientific">Mangrovihabitans endophyticus</name>
    <dbReference type="NCBI Taxonomy" id="1751298"/>
    <lineage>
        <taxon>Bacteria</taxon>
        <taxon>Bacillati</taxon>
        <taxon>Actinomycetota</taxon>
        <taxon>Actinomycetes</taxon>
        <taxon>Micromonosporales</taxon>
        <taxon>Micromonosporaceae</taxon>
        <taxon>Mangrovihabitans</taxon>
    </lineage>
</organism>
<evidence type="ECO:0000259" key="5">
    <source>
        <dbReference type="PROSITE" id="PS50977"/>
    </source>
</evidence>
<sequence length="181" mass="19928">MPGEKPLRADARRNRDALLAAAAEAFAVHGSTASLEDIARSAGVGIGTLYRNFPTRQDLFDAVYLSEIDRLCRAAEDVAELAPWQALSTWLRRFVRYAATKRAIYEALSRDSAAFRDTRERMYAAGEPLLERAQKAGAARVDVGFDDVLRLVSGITAAGFVDEEQRERVLAIALDGVRRQG</sequence>
<name>A0A8J3BY46_9ACTN</name>
<dbReference type="InterPro" id="IPR001647">
    <property type="entry name" value="HTH_TetR"/>
</dbReference>
<keyword evidence="2 4" id="KW-0238">DNA-binding</keyword>